<protein>
    <submittedName>
        <fullName evidence="1">Uncharacterized protein</fullName>
    </submittedName>
</protein>
<dbReference type="Proteomes" id="UP000029228">
    <property type="component" value="Unassembled WGS sequence"/>
</dbReference>
<dbReference type="AlphaFoldDB" id="A0A090SC58"/>
<organism evidence="1 2">
    <name type="scientific">Vibrio maritimus</name>
    <dbReference type="NCBI Taxonomy" id="990268"/>
    <lineage>
        <taxon>Bacteria</taxon>
        <taxon>Pseudomonadati</taxon>
        <taxon>Pseudomonadota</taxon>
        <taxon>Gammaproteobacteria</taxon>
        <taxon>Vibrionales</taxon>
        <taxon>Vibrionaceae</taxon>
        <taxon>Vibrio</taxon>
    </lineage>
</organism>
<sequence length="46" mass="5194">MALSRCAKLRILVSNSSIEKTTKTTAKDMLTFFEIFAESIQLSLKQ</sequence>
<proteinExistence type="predicted"/>
<dbReference type="EMBL" id="BBMR01000001">
    <property type="protein sequence ID" value="GAL17132.1"/>
    <property type="molecule type" value="Genomic_DNA"/>
</dbReference>
<dbReference type="STRING" id="990268.JCM19235_5681"/>
<keyword evidence="2" id="KW-1185">Reference proteome</keyword>
<comment type="caution">
    <text evidence="1">The sequence shown here is derived from an EMBL/GenBank/DDBJ whole genome shotgun (WGS) entry which is preliminary data.</text>
</comment>
<evidence type="ECO:0000313" key="2">
    <source>
        <dbReference type="Proteomes" id="UP000029228"/>
    </source>
</evidence>
<gene>
    <name evidence="1" type="ORF">JCM19235_5681</name>
</gene>
<name>A0A090SC58_9VIBR</name>
<accession>A0A090SC58</accession>
<evidence type="ECO:0000313" key="1">
    <source>
        <dbReference type="EMBL" id="GAL17132.1"/>
    </source>
</evidence>
<reference evidence="1 2" key="1">
    <citation type="submission" date="2014-09" db="EMBL/GenBank/DDBJ databases">
        <title>Vibrio maritimus JCM 19235. (C45) whole genome shotgun sequence.</title>
        <authorList>
            <person name="Sawabe T."/>
            <person name="Meirelles P."/>
            <person name="Nakanishi M."/>
            <person name="Sayaka M."/>
            <person name="Hattori M."/>
            <person name="Ohkuma M."/>
        </authorList>
    </citation>
    <scope>NUCLEOTIDE SEQUENCE [LARGE SCALE GENOMIC DNA]</scope>
    <source>
        <strain evidence="2">JCM19235</strain>
    </source>
</reference>